<dbReference type="InterPro" id="IPR017896">
    <property type="entry name" value="4Fe4S_Fe-S-bd"/>
</dbReference>
<dbReference type="PROSITE" id="PS00198">
    <property type="entry name" value="4FE4S_FER_1"/>
    <property type="match status" value="1"/>
</dbReference>
<comment type="cofactor">
    <cofactor evidence="2 12">
        <name>[4Fe-4S] cluster</name>
        <dbReference type="ChEBI" id="CHEBI:49883"/>
    </cofactor>
</comment>
<keyword evidence="5 12" id="KW-0813">Transport</keyword>
<dbReference type="STRING" id="521013.SAMN04488567_2466"/>
<keyword evidence="6 12" id="KW-0004">4Fe-4S</keyword>
<keyword evidence="9 12" id="KW-0249">Electron transport</keyword>
<evidence type="ECO:0000256" key="9">
    <source>
        <dbReference type="ARBA" id="ARBA00022982"/>
    </source>
</evidence>
<dbReference type="PANTHER" id="PTHR42859:SF2">
    <property type="entry name" value="FERREDOXIN"/>
    <property type="match status" value="1"/>
</dbReference>
<dbReference type="GO" id="GO:0009055">
    <property type="term" value="F:electron transfer activity"/>
    <property type="evidence" value="ECO:0007669"/>
    <property type="project" value="UniProtKB-UniRule"/>
</dbReference>
<dbReference type="InterPro" id="IPR017900">
    <property type="entry name" value="4Fe4S_Fe_S_CS"/>
</dbReference>
<evidence type="ECO:0000256" key="2">
    <source>
        <dbReference type="ARBA" id="ARBA00001966"/>
    </source>
</evidence>
<dbReference type="InterPro" id="IPR050294">
    <property type="entry name" value="RnfB_subfamily"/>
</dbReference>
<dbReference type="SUPFAM" id="SSF54862">
    <property type="entry name" value="4Fe-4S ferredoxins"/>
    <property type="match status" value="1"/>
</dbReference>
<dbReference type="GO" id="GO:0051539">
    <property type="term" value="F:4 iron, 4 sulfur cluster binding"/>
    <property type="evidence" value="ECO:0007669"/>
    <property type="project" value="UniProtKB-UniRule"/>
</dbReference>
<accession>A0A1G7FKV3</accession>
<dbReference type="RefSeq" id="WP_090112381.1">
    <property type="nucleotide sequence ID" value="NZ_FNAT01000004.1"/>
</dbReference>
<reference evidence="15" key="1">
    <citation type="submission" date="2016-10" db="EMBL/GenBank/DDBJ databases">
        <authorList>
            <person name="Varghese N."/>
            <person name="Submissions S."/>
        </authorList>
    </citation>
    <scope>NUCLEOTIDE SEQUENCE [LARGE SCALE GENOMIC DNA]</scope>
    <source>
        <strain evidence="15">DSM 21424</strain>
    </source>
</reference>
<evidence type="ECO:0000256" key="3">
    <source>
        <dbReference type="ARBA" id="ARBA00003532"/>
    </source>
</evidence>
<evidence type="ECO:0000256" key="4">
    <source>
        <dbReference type="ARBA" id="ARBA00013529"/>
    </source>
</evidence>
<evidence type="ECO:0000256" key="5">
    <source>
        <dbReference type="ARBA" id="ARBA00022448"/>
    </source>
</evidence>
<evidence type="ECO:0000313" key="15">
    <source>
        <dbReference type="Proteomes" id="UP000198922"/>
    </source>
</evidence>
<keyword evidence="11 12" id="KW-0411">Iron-sulfur</keyword>
<dbReference type="PANTHER" id="PTHR42859">
    <property type="entry name" value="OXIDOREDUCTASE"/>
    <property type="match status" value="1"/>
</dbReference>
<sequence>MAYVITEPCIDVKDGACTLACPADCIYEGGRMFYIHPGECINCGLCLSICPVDAIHYDQELPEAARRFETINRDFFGPEVSGLGDPGGWDRSVSVPVDHPEVAAVAKPEQQPA</sequence>
<proteinExistence type="predicted"/>
<keyword evidence="15" id="KW-1185">Reference proteome</keyword>
<comment type="cofactor">
    <cofactor evidence="1">
        <name>[3Fe-4S] cluster</name>
        <dbReference type="ChEBI" id="CHEBI:21137"/>
    </cofactor>
</comment>
<evidence type="ECO:0000256" key="12">
    <source>
        <dbReference type="RuleBase" id="RU365098"/>
    </source>
</evidence>
<dbReference type="PROSITE" id="PS51379">
    <property type="entry name" value="4FE4S_FER_2"/>
    <property type="match status" value="1"/>
</dbReference>
<organism evidence="14 15">
    <name type="scientific">Limimaricola pyoseonensis</name>
    <dbReference type="NCBI Taxonomy" id="521013"/>
    <lineage>
        <taxon>Bacteria</taxon>
        <taxon>Pseudomonadati</taxon>
        <taxon>Pseudomonadota</taxon>
        <taxon>Alphaproteobacteria</taxon>
        <taxon>Rhodobacterales</taxon>
        <taxon>Paracoccaceae</taxon>
        <taxon>Limimaricola</taxon>
    </lineage>
</organism>
<keyword evidence="8" id="KW-0677">Repeat</keyword>
<keyword evidence="10 12" id="KW-0408">Iron</keyword>
<dbReference type="PRINTS" id="PR00354">
    <property type="entry name" value="7FE8SFRDOXIN"/>
</dbReference>
<dbReference type="InterPro" id="IPR054830">
    <property type="entry name" value="FdxA_Actino"/>
</dbReference>
<comment type="function">
    <text evidence="3 12">Ferredoxins are iron-sulfur proteins that transfer electrons in a wide variety of metabolic reactions.</text>
</comment>
<dbReference type="Proteomes" id="UP000198922">
    <property type="component" value="Unassembled WGS sequence"/>
</dbReference>
<evidence type="ECO:0000256" key="10">
    <source>
        <dbReference type="ARBA" id="ARBA00023004"/>
    </source>
</evidence>
<gene>
    <name evidence="14" type="ORF">SAMN04488567_2466</name>
</gene>
<protein>
    <recommendedName>
        <fullName evidence="4 12">Ferredoxin</fullName>
    </recommendedName>
</protein>
<evidence type="ECO:0000256" key="11">
    <source>
        <dbReference type="ARBA" id="ARBA00023014"/>
    </source>
</evidence>
<dbReference type="InterPro" id="IPR000813">
    <property type="entry name" value="7Fe_ferredoxin"/>
</dbReference>
<dbReference type="EMBL" id="FNAT01000004">
    <property type="protein sequence ID" value="SDE76547.1"/>
    <property type="molecule type" value="Genomic_DNA"/>
</dbReference>
<evidence type="ECO:0000256" key="6">
    <source>
        <dbReference type="ARBA" id="ARBA00022485"/>
    </source>
</evidence>
<dbReference type="NCBIfam" id="NF045480">
    <property type="entry name" value="FdxA_Actino"/>
    <property type="match status" value="1"/>
</dbReference>
<name>A0A1G7FKV3_9RHOB</name>
<evidence type="ECO:0000259" key="13">
    <source>
        <dbReference type="PROSITE" id="PS51379"/>
    </source>
</evidence>
<keyword evidence="7 12" id="KW-0479">Metal-binding</keyword>
<evidence type="ECO:0000313" key="14">
    <source>
        <dbReference type="EMBL" id="SDE76547.1"/>
    </source>
</evidence>
<evidence type="ECO:0000256" key="7">
    <source>
        <dbReference type="ARBA" id="ARBA00022723"/>
    </source>
</evidence>
<feature type="domain" description="4Fe-4S ferredoxin-type" evidence="13">
    <location>
        <begin position="31"/>
        <end position="60"/>
    </location>
</feature>
<dbReference type="Gene3D" id="3.30.70.20">
    <property type="match status" value="1"/>
</dbReference>
<dbReference type="GO" id="GO:0046872">
    <property type="term" value="F:metal ion binding"/>
    <property type="evidence" value="ECO:0007669"/>
    <property type="project" value="UniProtKB-UniRule"/>
</dbReference>
<evidence type="ECO:0000256" key="8">
    <source>
        <dbReference type="ARBA" id="ARBA00022737"/>
    </source>
</evidence>
<evidence type="ECO:0000256" key="1">
    <source>
        <dbReference type="ARBA" id="ARBA00001927"/>
    </source>
</evidence>
<dbReference type="AlphaFoldDB" id="A0A1G7FKV3"/>
<dbReference type="OrthoDB" id="9803397at2"/>
<dbReference type="Pfam" id="PF00037">
    <property type="entry name" value="Fer4"/>
    <property type="match status" value="1"/>
</dbReference>